<dbReference type="eggNOG" id="COG0664">
    <property type="taxonomic scope" value="Bacteria"/>
</dbReference>
<dbReference type="InterPro" id="IPR054204">
    <property type="entry name" value="DUF6909"/>
</dbReference>
<name>I2GJM1_9BACT</name>
<accession>I2GJM1</accession>
<dbReference type="Proteomes" id="UP000009309">
    <property type="component" value="Unassembled WGS sequence"/>
</dbReference>
<keyword evidence="2" id="KW-1185">Reference proteome</keyword>
<organism evidence="1 2">
    <name type="scientific">Fibrisoma limi BUZ 3</name>
    <dbReference type="NCBI Taxonomy" id="1185876"/>
    <lineage>
        <taxon>Bacteria</taxon>
        <taxon>Pseudomonadati</taxon>
        <taxon>Bacteroidota</taxon>
        <taxon>Cytophagia</taxon>
        <taxon>Cytophagales</taxon>
        <taxon>Spirosomataceae</taxon>
        <taxon>Fibrisoma</taxon>
    </lineage>
</organism>
<evidence type="ECO:0000313" key="2">
    <source>
        <dbReference type="Proteomes" id="UP000009309"/>
    </source>
</evidence>
<evidence type="ECO:0000313" key="1">
    <source>
        <dbReference type="EMBL" id="CCH54096.1"/>
    </source>
</evidence>
<reference evidence="1 2" key="1">
    <citation type="journal article" date="2012" name="J. Bacteriol.">
        <title>Genome Sequence of the Filamentous Bacterium Fibrisoma limi BUZ 3T.</title>
        <authorList>
            <person name="Filippini M."/>
            <person name="Qi W."/>
            <person name="Jaenicke S."/>
            <person name="Goesmann A."/>
            <person name="Smits T.H."/>
            <person name="Bagheri H.C."/>
        </authorList>
    </citation>
    <scope>NUCLEOTIDE SEQUENCE [LARGE SCALE GENOMIC DNA]</scope>
    <source>
        <strain evidence="2">BUZ 3T</strain>
    </source>
</reference>
<dbReference type="AlphaFoldDB" id="I2GJM1"/>
<sequence length="738" mass="82828">MHFLPVCTATLPLASTIATCRTSRPSSVRSSSSRACWAVLPFFSSARPRKPNDLLTNDWVATTPTPASPHETVVPTENQWLCTPTARSPVFSSRATIEKVCAKGSRLPFVPVRACWAKAVVDRKKRLTKNRCMLNGVKITKYTRGRSFANNLLSESDRPRNLHPNTTLYHFMNQEQSPPLTRAQASRVAIERLYITMRHLFNRGFYKPSGISGEEIRRALLVLQPEIYGLVGDSQRVELDGLVYVMDRLPKGIESCRVITLASREGFEHSHFPILVPAKRRRNCYRIDQEQMVIEVTNGRSEIYDILTHLTFMFMEADKIRRNAFQERGSKTREWEKLEAIVQAGGTVTDDERELALTYLSSILGRTFEETQRAYQRFDETGGTNNGLFRIVYGLGSVSIREIRESQADREINFTPMLRERIGQHLYGERWATRIKQYIRDNNLHERPIHVISANPHSVVNCLYAPAALTGTTTWDNLYDLALKLSQPLQQNLRSKVAEYALAHGLHELADAGGTNLLVQLIDTAQLPTKKLPGEISHDPAYIDETQPLLLVMDYAFGEQAFETMDELLKPYDQNGESFDLNVASVSIIGKAGILTGDKGDLMIPTSHIFEGTADNYPLDNDFTPADFEGNGLAVYEGAMITVLGTSLQNKDILSYFRNSSWKAVGLEMEGAHYQKAIQAHVKIRNSVPANVKVRYAYYASDNPLITGGTLASGSLGTLGVKPTYLITVKCLEKIFNR</sequence>
<comment type="caution">
    <text evidence="1">The sequence shown here is derived from an EMBL/GenBank/DDBJ whole genome shotgun (WGS) entry which is preliminary data.</text>
</comment>
<dbReference type="STRING" id="1185876.BN8_03240"/>
<proteinExistence type="predicted"/>
<dbReference type="EMBL" id="CAIT01000006">
    <property type="protein sequence ID" value="CCH54096.1"/>
    <property type="molecule type" value="Genomic_DNA"/>
</dbReference>
<gene>
    <name evidence="1" type="ORF">BN8_03240</name>
</gene>
<protein>
    <submittedName>
        <fullName evidence="1">Uncharacterized protein</fullName>
    </submittedName>
</protein>
<dbReference type="Pfam" id="PF21850">
    <property type="entry name" value="DUF6909"/>
    <property type="match status" value="2"/>
</dbReference>